<feature type="transmembrane region" description="Helical" evidence="1">
    <location>
        <begin position="28"/>
        <end position="54"/>
    </location>
</feature>
<dbReference type="Proteomes" id="UP000514752">
    <property type="component" value="Chromosome"/>
</dbReference>
<reference evidence="2 3" key="1">
    <citation type="submission" date="2020-07" db="EMBL/GenBank/DDBJ databases">
        <title>Genomic diversity of species in the Neisseriaceae family.</title>
        <authorList>
            <person name="Vincent A.T."/>
            <person name="Bernet E."/>
            <person name="Veyrier F.J."/>
        </authorList>
    </citation>
    <scope>NUCLEOTIDE SEQUENCE [LARGE SCALE GENOMIC DNA]</scope>
    <source>
        <strain evidence="2 3">DSM 22244</strain>
    </source>
</reference>
<accession>A0A7D7N5L4</accession>
<dbReference type="AlphaFoldDB" id="A0A7D7N5L4"/>
<feature type="transmembrane region" description="Helical" evidence="1">
    <location>
        <begin position="217"/>
        <end position="239"/>
    </location>
</feature>
<dbReference type="RefSeq" id="WP_182122327.1">
    <property type="nucleotide sequence ID" value="NZ_CP059567.1"/>
</dbReference>
<feature type="transmembrane region" description="Helical" evidence="1">
    <location>
        <begin position="251"/>
        <end position="273"/>
    </location>
</feature>
<dbReference type="KEGG" id="nsg:H3L94_01130"/>
<sequence length="377" mass="43522">MAETETKIWHLHWPTWFKQWRKRHRNKLPLLLLGLIWPWVWVAAAGLVASSILYRLMRSLVNLSYGEVRADSNGLWICTGIGRHRYWRWDDVYSIEFAEPPLQPGKIIDLMPPPKQMRREPLWMRWLDHLPVPAKYCARYLPGYGCIYPHYGIRVAFPSTGLSTEQQQEILAYAAQKIAAHPATRKRNHPNSKPFAPANNKYTWVFGTATEHVINSILSPLAISLAAIILLAPPGLVITQAAHSQKLDMTAILAVGIFTCLILTIPNSIRFLWSRWLYRTTPFAIVEQQGLTLYSPRSKIRKQWLWRELASIRVDIRRSRAYTMPFLLVEETSGKHHTFAAGMLSPEHTNQLAKVCTAYLRGRQKTLLQQKDQCNWV</sequence>
<evidence type="ECO:0000313" key="3">
    <source>
        <dbReference type="Proteomes" id="UP000514752"/>
    </source>
</evidence>
<keyword evidence="1" id="KW-0472">Membrane</keyword>
<evidence type="ECO:0000313" key="2">
    <source>
        <dbReference type="EMBL" id="QMT40700.1"/>
    </source>
</evidence>
<keyword evidence="1" id="KW-0812">Transmembrane</keyword>
<protein>
    <submittedName>
        <fullName evidence="2">Uncharacterized protein</fullName>
    </submittedName>
</protein>
<dbReference type="EMBL" id="CP059567">
    <property type="protein sequence ID" value="QMT40700.1"/>
    <property type="molecule type" value="Genomic_DNA"/>
</dbReference>
<keyword evidence="1" id="KW-1133">Transmembrane helix</keyword>
<gene>
    <name evidence="2" type="ORF">H3L94_01130</name>
</gene>
<name>A0A7D7N5L4_9NEIS</name>
<evidence type="ECO:0000256" key="1">
    <source>
        <dbReference type="SAM" id="Phobius"/>
    </source>
</evidence>
<proteinExistence type="predicted"/>
<organism evidence="2 3">
    <name type="scientific">Neisseria shayeganii</name>
    <dbReference type="NCBI Taxonomy" id="607712"/>
    <lineage>
        <taxon>Bacteria</taxon>
        <taxon>Pseudomonadati</taxon>
        <taxon>Pseudomonadota</taxon>
        <taxon>Betaproteobacteria</taxon>
        <taxon>Neisseriales</taxon>
        <taxon>Neisseriaceae</taxon>
        <taxon>Neisseria</taxon>
    </lineage>
</organism>